<feature type="region of interest" description="Disordered" evidence="1">
    <location>
        <begin position="351"/>
        <end position="373"/>
    </location>
</feature>
<sequence>MLKENVMNTSTELGRVEYALVPTGNTDGDWHYDFTKLTEGQKYLKLLVYAREGEPREMEQLRLKPGSEARLEIRVGPSEAWSAREEGLPAALAEVARTMRKLAGLGIPEDMLFAAAAELGARRAVTVAGRLKAPPHPDTGEDAEPQGDDTSGAEVDPILARSGPVGVKDYREPAISLKRTSRDLTGDWALWLLIKRNADMLSWANYARQVDLLFFGTSPLPARAGAPGGPALYDEAARLSRRRFLPFSDTDAYRALKVATEAFVVTWGAVVPSPHDSGAIARLLRTDEAAIRLANERLGLRLELAQVEDIASQYFGKNGSPTLPYLERVVQGLQGTEAGRTVDGMRESFARSGATEPATHPATHAAEPLSNSRELVPRDDGPCGDGCLWLQHWNNDISAKLSAPPLIELIWSYWMEELQLVQTMNAISRRFQNLSGGPGDPLNQLELDPLRPVSNIIWGWVQDEQHRLPIERRAAEYLHEYGFRLFGRAVPRIQPADSRSKFLGAFHTLLNLCVPFFRQADDTTVVPDGFPLLNALREVHLILSEGAHNQFGDLPTTSRIEMMMQQWILARPEFREFLPRRSMIAYPEPWMHSVESMRKLQGWGDTNTYQFWQLATTGEQIVSSIRWSDWNSVTDPANAANWAAYFRPEIQTYIHSYRAVTGVDIGAEPVDVQVPGMHLLRRLQEHRSARVA</sequence>
<evidence type="ECO:0008006" key="4">
    <source>
        <dbReference type="Google" id="ProtNLM"/>
    </source>
</evidence>
<dbReference type="KEGG" id="cti:RALTA_B0420"/>
<dbReference type="Proteomes" id="UP000001692">
    <property type="component" value="Chromosome 2"/>
</dbReference>
<protein>
    <recommendedName>
        <fullName evidence="4">8-amino-7-oxononanoate synthase</fullName>
    </recommendedName>
</protein>
<dbReference type="EMBL" id="CU633750">
    <property type="protein sequence ID" value="CAP63615.1"/>
    <property type="molecule type" value="Genomic_DNA"/>
</dbReference>
<dbReference type="AlphaFoldDB" id="B2AIL6"/>
<organism evidence="2 3">
    <name type="scientific">Cupriavidus taiwanensis (strain DSM 17343 / BCRC 17206 / CCUG 44338 / CIP 107171 / LMG 19424 / R1)</name>
    <name type="common">Ralstonia taiwanensis (strain LMG 19424)</name>
    <dbReference type="NCBI Taxonomy" id="977880"/>
    <lineage>
        <taxon>Bacteria</taxon>
        <taxon>Pseudomonadati</taxon>
        <taxon>Pseudomonadota</taxon>
        <taxon>Betaproteobacteria</taxon>
        <taxon>Burkholderiales</taxon>
        <taxon>Burkholderiaceae</taxon>
        <taxon>Cupriavidus</taxon>
    </lineage>
</organism>
<name>B2AIL6_CUPTR</name>
<evidence type="ECO:0000313" key="3">
    <source>
        <dbReference type="Proteomes" id="UP000001692"/>
    </source>
</evidence>
<reference evidence="2 3" key="1">
    <citation type="journal article" date="2008" name="Genome Res.">
        <title>Genome sequence of the beta-rhizobium Cupriavidus taiwanensis and comparative genomics of rhizobia.</title>
        <authorList>
            <person name="Amadou C."/>
            <person name="Pascal G."/>
            <person name="Mangenot S."/>
            <person name="Glew M."/>
            <person name="Bontemps C."/>
            <person name="Capela D."/>
            <person name="Carrere S."/>
            <person name="Cruveiller S."/>
            <person name="Dossat C."/>
            <person name="Lajus A."/>
            <person name="Marchetti M."/>
            <person name="Poinsot V."/>
            <person name="Rouy Z."/>
            <person name="Servin B."/>
            <person name="Saad M."/>
            <person name="Schenowitz C."/>
            <person name="Barbe V."/>
            <person name="Batut J."/>
            <person name="Medigue C."/>
            <person name="Masson-Boivin C."/>
        </authorList>
    </citation>
    <scope>NUCLEOTIDE SEQUENCE [LARGE SCALE GENOMIC DNA]</scope>
    <source>
        <strain evidence="3">DSM 17343 / BCRC 17206 / CCUG 44338 / CIP 107171 / LMG 19424 / R1</strain>
    </source>
</reference>
<dbReference type="eggNOG" id="ENOG502Z7XE">
    <property type="taxonomic scope" value="Bacteria"/>
</dbReference>
<feature type="region of interest" description="Disordered" evidence="1">
    <location>
        <begin position="131"/>
        <end position="156"/>
    </location>
</feature>
<evidence type="ECO:0000256" key="1">
    <source>
        <dbReference type="SAM" id="MobiDB-lite"/>
    </source>
</evidence>
<keyword evidence="3" id="KW-1185">Reference proteome</keyword>
<gene>
    <name evidence="2" type="ordered locus">RALTA_B0420</name>
</gene>
<dbReference type="HOGENOM" id="CLU_397788_0_0_4"/>
<accession>B2AIL6</accession>
<proteinExistence type="predicted"/>
<evidence type="ECO:0000313" key="2">
    <source>
        <dbReference type="EMBL" id="CAP63615.1"/>
    </source>
</evidence>
<feature type="compositionally biased region" description="Low complexity" evidence="1">
    <location>
        <begin position="354"/>
        <end position="368"/>
    </location>
</feature>